<comment type="caution">
    <text evidence="2">The sequence shown here is derived from an EMBL/GenBank/DDBJ whole genome shotgun (WGS) entry which is preliminary data.</text>
</comment>
<evidence type="ECO:0000313" key="3">
    <source>
        <dbReference type="Proteomes" id="UP000245506"/>
    </source>
</evidence>
<dbReference type="EMBL" id="QGKL01000019">
    <property type="protein sequence ID" value="PWQ97529.1"/>
    <property type="molecule type" value="Genomic_DNA"/>
</dbReference>
<protein>
    <submittedName>
        <fullName evidence="2">Uncharacterized protein</fullName>
    </submittedName>
</protein>
<keyword evidence="3" id="KW-1185">Reference proteome</keyword>
<keyword evidence="1" id="KW-0812">Transmembrane</keyword>
<organism evidence="2 3">
    <name type="scientific">Leucothrix arctica</name>
    <dbReference type="NCBI Taxonomy" id="1481894"/>
    <lineage>
        <taxon>Bacteria</taxon>
        <taxon>Pseudomonadati</taxon>
        <taxon>Pseudomonadota</taxon>
        <taxon>Gammaproteobacteria</taxon>
        <taxon>Thiotrichales</taxon>
        <taxon>Thiotrichaceae</taxon>
        <taxon>Leucothrix</taxon>
    </lineage>
</organism>
<feature type="transmembrane region" description="Helical" evidence="1">
    <location>
        <begin position="6"/>
        <end position="29"/>
    </location>
</feature>
<evidence type="ECO:0000256" key="1">
    <source>
        <dbReference type="SAM" id="Phobius"/>
    </source>
</evidence>
<gene>
    <name evidence="2" type="ORF">DKT75_06290</name>
</gene>
<name>A0A317CGN8_9GAMM</name>
<feature type="transmembrane region" description="Helical" evidence="1">
    <location>
        <begin position="71"/>
        <end position="93"/>
    </location>
</feature>
<keyword evidence="1" id="KW-1133">Transmembrane helix</keyword>
<dbReference type="RefSeq" id="WP_109822571.1">
    <property type="nucleotide sequence ID" value="NZ_QGKL01000019.1"/>
</dbReference>
<dbReference type="AlphaFoldDB" id="A0A317CGN8"/>
<feature type="transmembrane region" description="Helical" evidence="1">
    <location>
        <begin position="41"/>
        <end position="65"/>
    </location>
</feature>
<dbReference type="Proteomes" id="UP000245506">
    <property type="component" value="Unassembled WGS sequence"/>
</dbReference>
<sequence>MPWSEIFTNLFFTMVIGWLIMWTFLAWGFGISNFRETHSKLLGDIGLILWFVLVIGHVYAIYLLWATSTSIGTLGLCLLAAHVFYGTTFATNVSRR</sequence>
<dbReference type="OrthoDB" id="6295523at2"/>
<evidence type="ECO:0000313" key="2">
    <source>
        <dbReference type="EMBL" id="PWQ97529.1"/>
    </source>
</evidence>
<keyword evidence="1" id="KW-0472">Membrane</keyword>
<accession>A0A317CGN8</accession>
<reference evidence="2 3" key="1">
    <citation type="submission" date="2018-05" db="EMBL/GenBank/DDBJ databases">
        <title>Leucothrix arctica sp. nov., isolated from Arctic seawater.</title>
        <authorList>
            <person name="Choi A."/>
            <person name="Baek K."/>
        </authorList>
    </citation>
    <scope>NUCLEOTIDE SEQUENCE [LARGE SCALE GENOMIC DNA]</scope>
    <source>
        <strain evidence="2 3">IMCC9719</strain>
    </source>
</reference>
<proteinExistence type="predicted"/>